<dbReference type="EMBL" id="JANFVX010000011">
    <property type="protein sequence ID" value="MCW0344909.1"/>
    <property type="molecule type" value="Genomic_DNA"/>
</dbReference>
<dbReference type="RefSeq" id="WP_028725244.1">
    <property type="nucleotide sequence ID" value="NZ_JANFVX010000011.1"/>
</dbReference>
<evidence type="ECO:0000313" key="2">
    <source>
        <dbReference type="Proteomes" id="UP001208888"/>
    </source>
</evidence>
<sequence length="141" mass="15398">MRKKVLIAAGCLLIAGREQIQNTVNNASAAVFHNTNIYQPGFALPPGLSIDDRGKKALVFEDKRCPESLINYAVKSGCILIEPGVKTVEVTLSTAGVPLKNEVWTVQRVGHPLKEFIRLKRPDGTYVTPWGYVPVIAENVG</sequence>
<comment type="caution">
    <text evidence="1">The sequence shown here is derived from an EMBL/GenBank/DDBJ whole genome shotgun (WGS) entry which is preliminary data.</text>
</comment>
<dbReference type="Proteomes" id="UP001208888">
    <property type="component" value="Unassembled WGS sequence"/>
</dbReference>
<evidence type="ECO:0000313" key="1">
    <source>
        <dbReference type="EMBL" id="MCW0344909.1"/>
    </source>
</evidence>
<proteinExistence type="predicted"/>
<dbReference type="AlphaFoldDB" id="A0AAJ1FRY1"/>
<protein>
    <submittedName>
        <fullName evidence="1">Uncharacterized protein</fullName>
    </submittedName>
</protein>
<accession>A0AAJ1FRY1</accession>
<gene>
    <name evidence="1" type="ORF">NB703_003002</name>
</gene>
<name>A0AAJ1FRY1_PANAN</name>
<organism evidence="1 2">
    <name type="scientific">Pantoea ananas</name>
    <name type="common">Erwinia uredovora</name>
    <dbReference type="NCBI Taxonomy" id="553"/>
    <lineage>
        <taxon>Bacteria</taxon>
        <taxon>Pseudomonadati</taxon>
        <taxon>Pseudomonadota</taxon>
        <taxon>Gammaproteobacteria</taxon>
        <taxon>Enterobacterales</taxon>
        <taxon>Erwiniaceae</taxon>
        <taxon>Pantoea</taxon>
    </lineage>
</organism>
<reference evidence="1" key="1">
    <citation type="submission" date="2022-06" db="EMBL/GenBank/DDBJ databases">
        <title>Dynamics of rice microbiomes reveals core vertical transmitted seed endophytes.</title>
        <authorList>
            <person name="Liao K."/>
            <person name="Zhang X."/>
        </authorList>
    </citation>
    <scope>NUCLEOTIDE SEQUENCE</scope>
    <source>
        <strain evidence="1">JT1-17</strain>
    </source>
</reference>